<evidence type="ECO:0000256" key="1">
    <source>
        <dbReference type="ARBA" id="ARBA00038349"/>
    </source>
</evidence>
<sequence length="247" mass="27920">MSEGLSFLHSGVKMVHGNLCPENIILNKSGAWKIMGFDFSISSNNPSDAELKYTCKEWEPNLPPLCLPNPEYLAPEYILSVSCDSASDMYSLGVIMHAVFNEGKPVIQVNKHDIFKSFSRQLDQLSSMSPAMLSKIPEEAREHVKMLLSVSPTVRPDADQMTKILSISFDPYFFFFHQRVVVYRILPALTSEFVNPDMVPFVLPNVLLIAEECTKEEYVRLILPDLTPVFKQQEPLQVEPISSHIRG</sequence>
<dbReference type="Gene3D" id="1.10.510.10">
    <property type="entry name" value="Transferase(Phosphotransferase) domain 1"/>
    <property type="match status" value="1"/>
</dbReference>
<proteinExistence type="inferred from homology"/>
<dbReference type="PANTHER" id="PTHR12984:SF6">
    <property type="entry name" value="SCY1-LIKE PROTEIN 2"/>
    <property type="match status" value="1"/>
</dbReference>
<dbReference type="PROSITE" id="PS50011">
    <property type="entry name" value="PROTEIN_KINASE_DOM"/>
    <property type="match status" value="1"/>
</dbReference>
<accession>A0ABV0RD51</accession>
<dbReference type="EMBL" id="JAHRIN010042503">
    <property type="protein sequence ID" value="MEQ2206065.1"/>
    <property type="molecule type" value="Genomic_DNA"/>
</dbReference>
<feature type="domain" description="Protein kinase" evidence="2">
    <location>
        <begin position="1"/>
        <end position="173"/>
    </location>
</feature>
<reference evidence="3 4" key="1">
    <citation type="submission" date="2021-06" db="EMBL/GenBank/DDBJ databases">
        <authorList>
            <person name="Palmer J.M."/>
        </authorList>
    </citation>
    <scope>NUCLEOTIDE SEQUENCE [LARGE SCALE GENOMIC DNA]</scope>
    <source>
        <strain evidence="3 4">XC_2019</strain>
        <tissue evidence="3">Muscle</tissue>
    </source>
</reference>
<dbReference type="Proteomes" id="UP001434883">
    <property type="component" value="Unassembled WGS sequence"/>
</dbReference>
<dbReference type="InterPro" id="IPR011009">
    <property type="entry name" value="Kinase-like_dom_sf"/>
</dbReference>
<evidence type="ECO:0000313" key="4">
    <source>
        <dbReference type="Proteomes" id="UP001434883"/>
    </source>
</evidence>
<dbReference type="Pfam" id="PF00069">
    <property type="entry name" value="Pkinase"/>
    <property type="match status" value="1"/>
</dbReference>
<name>A0ABV0RD51_9TELE</name>
<protein>
    <submittedName>
        <fullName evidence="3">SCY1-like protein 2</fullName>
    </submittedName>
</protein>
<evidence type="ECO:0000259" key="2">
    <source>
        <dbReference type="PROSITE" id="PS50011"/>
    </source>
</evidence>
<gene>
    <name evidence="3" type="primary">SCYL2</name>
    <name evidence="3" type="ORF">XENOCAPTIV_022230</name>
</gene>
<organism evidence="3 4">
    <name type="scientific">Xenoophorus captivus</name>
    <dbReference type="NCBI Taxonomy" id="1517983"/>
    <lineage>
        <taxon>Eukaryota</taxon>
        <taxon>Metazoa</taxon>
        <taxon>Chordata</taxon>
        <taxon>Craniata</taxon>
        <taxon>Vertebrata</taxon>
        <taxon>Euteleostomi</taxon>
        <taxon>Actinopterygii</taxon>
        <taxon>Neopterygii</taxon>
        <taxon>Teleostei</taxon>
        <taxon>Neoteleostei</taxon>
        <taxon>Acanthomorphata</taxon>
        <taxon>Ovalentaria</taxon>
        <taxon>Atherinomorphae</taxon>
        <taxon>Cyprinodontiformes</taxon>
        <taxon>Goodeidae</taxon>
        <taxon>Xenoophorus</taxon>
    </lineage>
</organism>
<evidence type="ECO:0000313" key="3">
    <source>
        <dbReference type="EMBL" id="MEQ2206065.1"/>
    </source>
</evidence>
<dbReference type="PANTHER" id="PTHR12984">
    <property type="entry name" value="SCY1-RELATED S/T PROTEIN KINASE-LIKE"/>
    <property type="match status" value="1"/>
</dbReference>
<comment type="similarity">
    <text evidence="1">Belongs to the protein kinase superfamily.</text>
</comment>
<dbReference type="SUPFAM" id="SSF56112">
    <property type="entry name" value="Protein kinase-like (PK-like)"/>
    <property type="match status" value="1"/>
</dbReference>
<keyword evidence="4" id="KW-1185">Reference proteome</keyword>
<dbReference type="InterPro" id="IPR000719">
    <property type="entry name" value="Prot_kinase_dom"/>
</dbReference>
<dbReference type="InterPro" id="IPR051177">
    <property type="entry name" value="CIK-Related_Protein"/>
</dbReference>
<comment type="caution">
    <text evidence="3">The sequence shown here is derived from an EMBL/GenBank/DDBJ whole genome shotgun (WGS) entry which is preliminary data.</text>
</comment>
<dbReference type="CDD" id="cd14011">
    <property type="entry name" value="PK_SCY1_like"/>
    <property type="match status" value="1"/>
</dbReference>